<dbReference type="InterPro" id="IPR050275">
    <property type="entry name" value="PGM_Phosphatase"/>
</dbReference>
<feature type="active site" description="Tele-phosphohistidine intermediate" evidence="3">
    <location>
        <position position="12"/>
    </location>
</feature>
<evidence type="ECO:0000256" key="3">
    <source>
        <dbReference type="PIRSR" id="PIRSR613078-1"/>
    </source>
</evidence>
<dbReference type="Proteomes" id="UP001268036">
    <property type="component" value="Unassembled WGS sequence"/>
</dbReference>
<dbReference type="InterPro" id="IPR029033">
    <property type="entry name" value="His_PPase_superfam"/>
</dbReference>
<dbReference type="CDD" id="cd07067">
    <property type="entry name" value="HP_PGM_like"/>
    <property type="match status" value="1"/>
</dbReference>
<keyword evidence="1" id="KW-0324">Glycolysis</keyword>
<feature type="binding site" evidence="4">
    <location>
        <position position="64"/>
    </location>
    <ligand>
        <name>substrate</name>
    </ligand>
</feature>
<dbReference type="PROSITE" id="PS00175">
    <property type="entry name" value="PG_MUTASE"/>
    <property type="match status" value="1"/>
</dbReference>
<sequence>MSLPFPLLVIRHGETDWNASGRLQGRQDIPLNARGRAQAQAVGLALRERFDITPFACLSSPLIRASETLDLILAQYPGNPRSRRTDARLAEKAFGEWEGLDAQTIAARYPQEYAQRARAPYDFRAPGGESYAEVAERLRPLLVSLAGPTLLVAHGALIRSLLIATGLATPSVATQLVIHQGRWLELDESGYRWYSAADWADDAKDPEVRLSSDAGRTG</sequence>
<dbReference type="EMBL" id="JAVJAF010000001">
    <property type="protein sequence ID" value="MDR6232469.1"/>
    <property type="molecule type" value="Genomic_DNA"/>
</dbReference>
<proteinExistence type="predicted"/>
<organism evidence="5 6">
    <name type="scientific">Pseudomonas oryzihabitans</name>
    <dbReference type="NCBI Taxonomy" id="47885"/>
    <lineage>
        <taxon>Bacteria</taxon>
        <taxon>Pseudomonadati</taxon>
        <taxon>Pseudomonadota</taxon>
        <taxon>Gammaproteobacteria</taxon>
        <taxon>Pseudomonadales</taxon>
        <taxon>Pseudomonadaceae</taxon>
        <taxon>Pseudomonas</taxon>
    </lineage>
</organism>
<dbReference type="SUPFAM" id="SSF53254">
    <property type="entry name" value="Phosphoglycerate mutase-like"/>
    <property type="match status" value="1"/>
</dbReference>
<evidence type="ECO:0000313" key="5">
    <source>
        <dbReference type="EMBL" id="MDR6232469.1"/>
    </source>
</evidence>
<dbReference type="Pfam" id="PF00300">
    <property type="entry name" value="His_Phos_1"/>
    <property type="match status" value="1"/>
</dbReference>
<protein>
    <submittedName>
        <fullName evidence="5">Broad specificity phosphatase PhoE</fullName>
    </submittedName>
</protein>
<evidence type="ECO:0000256" key="1">
    <source>
        <dbReference type="ARBA" id="ARBA00023152"/>
    </source>
</evidence>
<dbReference type="PANTHER" id="PTHR48100">
    <property type="entry name" value="BROAD-SPECIFICITY PHOSPHATASE YOR283W-RELATED"/>
    <property type="match status" value="1"/>
</dbReference>
<keyword evidence="2" id="KW-0413">Isomerase</keyword>
<dbReference type="GO" id="GO:0005737">
    <property type="term" value="C:cytoplasm"/>
    <property type="evidence" value="ECO:0007669"/>
    <property type="project" value="TreeGrafter"/>
</dbReference>
<evidence type="ECO:0000313" key="6">
    <source>
        <dbReference type="Proteomes" id="UP001268036"/>
    </source>
</evidence>
<gene>
    <name evidence="5" type="ORF">QE440_000210</name>
</gene>
<evidence type="ECO:0000256" key="2">
    <source>
        <dbReference type="ARBA" id="ARBA00023235"/>
    </source>
</evidence>
<feature type="active site" description="Proton donor/acceptor" evidence="3">
    <location>
        <position position="91"/>
    </location>
</feature>
<dbReference type="InterPro" id="IPR001345">
    <property type="entry name" value="PG/BPGM_mutase_AS"/>
</dbReference>
<name>A0AAJ2EUC3_9PSED</name>
<dbReference type="RefSeq" id="WP_309754280.1">
    <property type="nucleotide sequence ID" value="NZ_JAVJAF010000001.1"/>
</dbReference>
<evidence type="ECO:0000256" key="4">
    <source>
        <dbReference type="PIRSR" id="PIRSR613078-2"/>
    </source>
</evidence>
<dbReference type="InterPro" id="IPR013078">
    <property type="entry name" value="His_Pase_superF_clade-1"/>
</dbReference>
<comment type="caution">
    <text evidence="5">The sequence shown here is derived from an EMBL/GenBank/DDBJ whole genome shotgun (WGS) entry which is preliminary data.</text>
</comment>
<reference evidence="5" key="1">
    <citation type="submission" date="2023-08" db="EMBL/GenBank/DDBJ databases">
        <title>Functional and genomic diversity of the sorghum phyllosphere microbiome.</title>
        <authorList>
            <person name="Shade A."/>
        </authorList>
    </citation>
    <scope>NUCLEOTIDE SEQUENCE</scope>
    <source>
        <strain evidence="5">SORGH_AS_0201</strain>
    </source>
</reference>
<dbReference type="GO" id="GO:0016791">
    <property type="term" value="F:phosphatase activity"/>
    <property type="evidence" value="ECO:0007669"/>
    <property type="project" value="TreeGrafter"/>
</dbReference>
<dbReference type="Gene3D" id="3.40.50.1240">
    <property type="entry name" value="Phosphoglycerate mutase-like"/>
    <property type="match status" value="1"/>
</dbReference>
<accession>A0AAJ2EUC3</accession>
<dbReference type="SMART" id="SM00855">
    <property type="entry name" value="PGAM"/>
    <property type="match status" value="1"/>
</dbReference>
<dbReference type="AlphaFoldDB" id="A0AAJ2EUC3"/>
<dbReference type="PANTHER" id="PTHR48100:SF1">
    <property type="entry name" value="HISTIDINE PHOSPHATASE FAMILY PROTEIN-RELATED"/>
    <property type="match status" value="1"/>
</dbReference>
<feature type="binding site" evidence="4">
    <location>
        <begin position="11"/>
        <end position="18"/>
    </location>
    <ligand>
        <name>substrate</name>
    </ligand>
</feature>